<feature type="transmembrane region" description="Helical" evidence="14">
    <location>
        <begin position="705"/>
        <end position="729"/>
    </location>
</feature>
<dbReference type="AlphaFoldDB" id="A0A5M9JJN0"/>
<dbReference type="VEuPathDB" id="FungiDB:MFRU_004g03900"/>
<comment type="similarity">
    <text evidence="3">Belongs to the CASC3 family.</text>
</comment>
<dbReference type="PANTHER" id="PTHR46837:SF5">
    <property type="entry name" value="PROTEIN MLN51 HOMOLOG"/>
    <property type="match status" value="1"/>
</dbReference>
<feature type="compositionally biased region" description="Basic and acidic residues" evidence="13">
    <location>
        <begin position="142"/>
        <end position="165"/>
    </location>
</feature>
<feature type="region of interest" description="Disordered" evidence="13">
    <location>
        <begin position="526"/>
        <end position="552"/>
    </location>
</feature>
<dbReference type="SMART" id="SM01044">
    <property type="entry name" value="Btz"/>
    <property type="match status" value="1"/>
</dbReference>
<evidence type="ECO:0000256" key="1">
    <source>
        <dbReference type="ARBA" id="ARBA00004123"/>
    </source>
</evidence>
<keyword evidence="4" id="KW-0813">Transport</keyword>
<dbReference type="Pfam" id="PF09405">
    <property type="entry name" value="Btz"/>
    <property type="match status" value="1"/>
</dbReference>
<feature type="compositionally biased region" description="Polar residues" evidence="13">
    <location>
        <begin position="60"/>
        <end position="96"/>
    </location>
</feature>
<keyword evidence="17" id="KW-1185">Reference proteome</keyword>
<dbReference type="Proteomes" id="UP000322873">
    <property type="component" value="Unassembled WGS sequence"/>
</dbReference>
<evidence type="ECO:0000256" key="8">
    <source>
        <dbReference type="ARBA" id="ARBA00022845"/>
    </source>
</evidence>
<keyword evidence="10" id="KW-0866">Nonsense-mediated mRNA decay</keyword>
<name>A0A5M9JJN0_MONFR</name>
<evidence type="ECO:0000256" key="11">
    <source>
        <dbReference type="ARBA" id="ARBA00023187"/>
    </source>
</evidence>
<reference evidence="16 17" key="1">
    <citation type="submission" date="2019-06" db="EMBL/GenBank/DDBJ databases">
        <title>Genome Sequence of the Brown Rot Fungal Pathogen Monilinia fructicola.</title>
        <authorList>
            <person name="De Miccolis Angelini R.M."/>
            <person name="Landi L."/>
            <person name="Abate D."/>
            <person name="Pollastro S."/>
            <person name="Romanazzi G."/>
            <person name="Faretra F."/>
        </authorList>
    </citation>
    <scope>NUCLEOTIDE SEQUENCE [LARGE SCALE GENOMIC DNA]</scope>
    <source>
        <strain evidence="16 17">Mfrc123</strain>
    </source>
</reference>
<feature type="compositionally biased region" description="Basic and acidic residues" evidence="13">
    <location>
        <begin position="1"/>
        <end position="29"/>
    </location>
</feature>
<gene>
    <name evidence="16" type="ORF">EYC84_001270</name>
</gene>
<keyword evidence="8" id="KW-0810">Translation regulation</keyword>
<evidence type="ECO:0000256" key="4">
    <source>
        <dbReference type="ARBA" id="ARBA00022448"/>
    </source>
</evidence>
<feature type="compositionally biased region" description="Low complexity" evidence="13">
    <location>
        <begin position="608"/>
        <end position="630"/>
    </location>
</feature>
<dbReference type="PANTHER" id="PTHR46837">
    <property type="entry name" value="PROTEIN MLN51 HOMOLOG"/>
    <property type="match status" value="1"/>
</dbReference>
<feature type="region of interest" description="Disordered" evidence="13">
    <location>
        <begin position="1"/>
        <end position="168"/>
    </location>
</feature>
<evidence type="ECO:0000256" key="5">
    <source>
        <dbReference type="ARBA" id="ARBA00022490"/>
    </source>
</evidence>
<evidence type="ECO:0000256" key="9">
    <source>
        <dbReference type="ARBA" id="ARBA00022884"/>
    </source>
</evidence>
<keyword evidence="7" id="KW-0509">mRNA transport</keyword>
<dbReference type="GO" id="GO:0005737">
    <property type="term" value="C:cytoplasm"/>
    <property type="evidence" value="ECO:0007669"/>
    <property type="project" value="UniProtKB-SubCell"/>
</dbReference>
<sequence>MGPRQRRDLVVRRRRVEDEGDEEGAHDIAELDDDSLSEGSIISDEEDTHDGDELIDGDTATIQESESVKINGNKSDGGQKKASNGTTGASKFTNAANDMEMMVNGPKGSEPTETVQFEEFRENESTDVPSPAIVTSTAQMDRPQEQPHERRRREHEEYKKKRDADPAFVPNRGAFFMHDHRHAGPAANGFRPFGRGRGGRGRPGIGGHMHLSSISSSHIPQPLEPTDVQWAHDMHEVITESIPASTNGTSNGAQRGPAPAPKSAPLNRSLSTTKHIGNVQIRVFFADMEKPVVFPGIPVKQYTRLPDHRPPLRRDKPVRISLPDHPPRYIFPAVDRSFIFIPRAMRPNQQGFGGRGRGRAGLGSVGGYSRRTSVFGGSVYGSTYTPSVAMSRRSSLAREVNRESLVSPSGSTMSRPQISMDSSRPVVKLPPSSQATQPQHFQAPESGVINGSPQVSSLDNVPRPQTYPLPQKPTLRENRPNTIPMHQPRPQKTVSVADIESPASMSFNPPQQTQQPFHQQVPIQINGNSYSHDTTQHSRQTSYPSQASTGTPLSQIPERAIHAPAFQPNPYQQPASNYYPQNYPVLQAPQGYYYPQTFNAPMASAAGTTPFVPGQQQPQQTYNQPAPQTTDTSTSQAPQNLVAQEVNGMVYYYDAAQIPSVPNFPGYQQPQQYPMQQVGGVVGMGGMMTPSPDGFYYPQQQGVSLLLPSAILFVFPEALFFNIVSYLWVRLRKKKIYHVLSSEAGVRLLISYFVLGMTIQSFDLLAWFFYWLQVRAFAMVFSFTLLHFDL</sequence>
<keyword evidence="12" id="KW-0539">Nucleus</keyword>
<evidence type="ECO:0000256" key="10">
    <source>
        <dbReference type="ARBA" id="ARBA00023161"/>
    </source>
</evidence>
<feature type="compositionally biased region" description="Polar residues" evidence="13">
    <location>
        <begin position="404"/>
        <end position="422"/>
    </location>
</feature>
<dbReference type="GO" id="GO:0003729">
    <property type="term" value="F:mRNA binding"/>
    <property type="evidence" value="ECO:0007669"/>
    <property type="project" value="InterPro"/>
</dbReference>
<evidence type="ECO:0000256" key="3">
    <source>
        <dbReference type="ARBA" id="ARBA00009548"/>
    </source>
</evidence>
<keyword evidence="14" id="KW-0812">Transmembrane</keyword>
<feature type="compositionally biased region" description="Polar residues" evidence="13">
    <location>
        <begin position="243"/>
        <end position="253"/>
    </location>
</feature>
<keyword evidence="11" id="KW-0508">mRNA splicing</keyword>
<dbReference type="GO" id="GO:0035145">
    <property type="term" value="C:exon-exon junction complex"/>
    <property type="evidence" value="ECO:0007669"/>
    <property type="project" value="InterPro"/>
</dbReference>
<feature type="region of interest" description="Disordered" evidence="13">
    <location>
        <begin position="392"/>
        <end position="495"/>
    </location>
</feature>
<feature type="domain" description="Btz" evidence="15">
    <location>
        <begin position="133"/>
        <end position="260"/>
    </location>
</feature>
<keyword evidence="14" id="KW-0472">Membrane</keyword>
<dbReference type="GO" id="GO:0008380">
    <property type="term" value="P:RNA splicing"/>
    <property type="evidence" value="ECO:0007669"/>
    <property type="project" value="UniProtKB-KW"/>
</dbReference>
<organism evidence="16 17">
    <name type="scientific">Monilinia fructicola</name>
    <name type="common">Brown rot fungus</name>
    <name type="synonym">Ciboria fructicola</name>
    <dbReference type="NCBI Taxonomy" id="38448"/>
    <lineage>
        <taxon>Eukaryota</taxon>
        <taxon>Fungi</taxon>
        <taxon>Dikarya</taxon>
        <taxon>Ascomycota</taxon>
        <taxon>Pezizomycotina</taxon>
        <taxon>Leotiomycetes</taxon>
        <taxon>Helotiales</taxon>
        <taxon>Sclerotiniaceae</taxon>
        <taxon>Monilinia</taxon>
    </lineage>
</organism>
<protein>
    <recommendedName>
        <fullName evidence="15">Btz domain-containing protein</fullName>
    </recommendedName>
</protein>
<evidence type="ECO:0000256" key="13">
    <source>
        <dbReference type="SAM" id="MobiDB-lite"/>
    </source>
</evidence>
<evidence type="ECO:0000313" key="17">
    <source>
        <dbReference type="Proteomes" id="UP000322873"/>
    </source>
</evidence>
<evidence type="ECO:0000256" key="7">
    <source>
        <dbReference type="ARBA" id="ARBA00022816"/>
    </source>
</evidence>
<dbReference type="GO" id="GO:0006417">
    <property type="term" value="P:regulation of translation"/>
    <property type="evidence" value="ECO:0007669"/>
    <property type="project" value="UniProtKB-KW"/>
</dbReference>
<dbReference type="GO" id="GO:0051028">
    <property type="term" value="P:mRNA transport"/>
    <property type="evidence" value="ECO:0007669"/>
    <property type="project" value="UniProtKB-KW"/>
</dbReference>
<dbReference type="InterPro" id="IPR018545">
    <property type="entry name" value="Btz_dom"/>
</dbReference>
<dbReference type="GO" id="GO:0000184">
    <property type="term" value="P:nuclear-transcribed mRNA catabolic process, nonsense-mediated decay"/>
    <property type="evidence" value="ECO:0007669"/>
    <property type="project" value="UniProtKB-KW"/>
</dbReference>
<evidence type="ECO:0000256" key="2">
    <source>
        <dbReference type="ARBA" id="ARBA00004496"/>
    </source>
</evidence>
<feature type="compositionally biased region" description="Acidic residues" evidence="13">
    <location>
        <begin position="43"/>
        <end position="56"/>
    </location>
</feature>
<keyword evidence="14" id="KW-1133">Transmembrane helix</keyword>
<keyword evidence="9" id="KW-0694">RNA-binding</keyword>
<dbReference type="EMBL" id="VICG01000008">
    <property type="protein sequence ID" value="KAA8569674.1"/>
    <property type="molecule type" value="Genomic_DNA"/>
</dbReference>
<feature type="region of interest" description="Disordered" evidence="13">
    <location>
        <begin position="186"/>
        <end position="209"/>
    </location>
</feature>
<keyword evidence="6" id="KW-0507">mRNA processing</keyword>
<keyword evidence="5" id="KW-0963">Cytoplasm</keyword>
<accession>A0A5M9JJN0</accession>
<comment type="subcellular location">
    <subcellularLocation>
        <location evidence="2">Cytoplasm</location>
    </subcellularLocation>
    <subcellularLocation>
        <location evidence="1">Nucleus</location>
    </subcellularLocation>
</comment>
<proteinExistence type="inferred from homology"/>
<evidence type="ECO:0000313" key="16">
    <source>
        <dbReference type="EMBL" id="KAA8569674.1"/>
    </source>
</evidence>
<evidence type="ECO:0000256" key="14">
    <source>
        <dbReference type="SAM" id="Phobius"/>
    </source>
</evidence>
<comment type="caution">
    <text evidence="16">The sequence shown here is derived from an EMBL/GenBank/DDBJ whole genome shotgun (WGS) entry which is preliminary data.</text>
</comment>
<evidence type="ECO:0000256" key="6">
    <source>
        <dbReference type="ARBA" id="ARBA00022664"/>
    </source>
</evidence>
<evidence type="ECO:0000259" key="15">
    <source>
        <dbReference type="SMART" id="SM01044"/>
    </source>
</evidence>
<feature type="compositionally biased region" description="Polar residues" evidence="13">
    <location>
        <begin position="431"/>
        <end position="440"/>
    </location>
</feature>
<evidence type="ECO:0000256" key="12">
    <source>
        <dbReference type="ARBA" id="ARBA00023242"/>
    </source>
</evidence>
<feature type="region of interest" description="Disordered" evidence="13">
    <location>
        <begin position="605"/>
        <end position="636"/>
    </location>
</feature>
<feature type="region of interest" description="Disordered" evidence="13">
    <location>
        <begin position="243"/>
        <end position="269"/>
    </location>
</feature>
<dbReference type="GO" id="GO:0006397">
    <property type="term" value="P:mRNA processing"/>
    <property type="evidence" value="ECO:0007669"/>
    <property type="project" value="UniProtKB-KW"/>
</dbReference>
<dbReference type="InterPro" id="IPR044796">
    <property type="entry name" value="MLN51_plant"/>
</dbReference>
<feature type="compositionally biased region" description="Polar residues" evidence="13">
    <location>
        <begin position="449"/>
        <end position="459"/>
    </location>
</feature>